<dbReference type="EMBL" id="CP013195">
    <property type="protein sequence ID" value="ALO48927.1"/>
    <property type="molecule type" value="Genomic_DNA"/>
</dbReference>
<keyword evidence="6" id="KW-0378">Hydrolase</keyword>
<dbReference type="Pfam" id="PF00664">
    <property type="entry name" value="ABC_membrane"/>
    <property type="match status" value="1"/>
</dbReference>
<dbReference type="GO" id="GO:0016887">
    <property type="term" value="F:ATP hydrolysis activity"/>
    <property type="evidence" value="ECO:0007669"/>
    <property type="project" value="InterPro"/>
</dbReference>
<evidence type="ECO:0000256" key="10">
    <source>
        <dbReference type="SAM" id="Phobius"/>
    </source>
</evidence>
<evidence type="ECO:0000313" key="15">
    <source>
        <dbReference type="Proteomes" id="UP000056252"/>
    </source>
</evidence>
<dbReference type="InterPro" id="IPR003593">
    <property type="entry name" value="AAA+_ATPase"/>
</dbReference>
<dbReference type="CDD" id="cd18571">
    <property type="entry name" value="ABC_6TM_peptidase_like"/>
    <property type="match status" value="1"/>
</dbReference>
<evidence type="ECO:0000256" key="5">
    <source>
        <dbReference type="ARBA" id="ARBA00022741"/>
    </source>
</evidence>
<dbReference type="InterPro" id="IPR011527">
    <property type="entry name" value="ABC1_TM_dom"/>
</dbReference>
<keyword evidence="4 10" id="KW-0812">Transmembrane</keyword>
<dbReference type="PROSITE" id="PS50929">
    <property type="entry name" value="ABC_TM1F"/>
    <property type="match status" value="1"/>
</dbReference>
<evidence type="ECO:0000313" key="14">
    <source>
        <dbReference type="EMBL" id="ALO48927.1"/>
    </source>
</evidence>
<keyword evidence="7 14" id="KW-0067">ATP-binding</keyword>
<organism evidence="14 15">
    <name type="scientific">Hoylesella enoeca</name>
    <dbReference type="NCBI Taxonomy" id="76123"/>
    <lineage>
        <taxon>Bacteria</taxon>
        <taxon>Pseudomonadati</taxon>
        <taxon>Bacteroidota</taxon>
        <taxon>Bacteroidia</taxon>
        <taxon>Bacteroidales</taxon>
        <taxon>Prevotellaceae</taxon>
        <taxon>Hoylesella</taxon>
    </lineage>
</organism>
<evidence type="ECO:0000256" key="8">
    <source>
        <dbReference type="ARBA" id="ARBA00022989"/>
    </source>
</evidence>
<evidence type="ECO:0000256" key="2">
    <source>
        <dbReference type="ARBA" id="ARBA00022448"/>
    </source>
</evidence>
<protein>
    <submittedName>
        <fullName evidence="14">ABC transporter ATP-binding protein</fullName>
    </submittedName>
</protein>
<reference evidence="15" key="1">
    <citation type="submission" date="2015-11" db="EMBL/GenBank/DDBJ databases">
        <authorList>
            <person name="Holder M.E."/>
            <person name="Ajami N.J."/>
            <person name="Petrosino J.F."/>
        </authorList>
    </citation>
    <scope>NUCLEOTIDE SEQUENCE [LARGE SCALE GENOMIC DNA]</scope>
    <source>
        <strain evidence="15">F0113</strain>
    </source>
</reference>
<evidence type="ECO:0000256" key="7">
    <source>
        <dbReference type="ARBA" id="ARBA00022840"/>
    </source>
</evidence>
<dbReference type="Gene3D" id="3.40.50.300">
    <property type="entry name" value="P-loop containing nucleotide triphosphate hydrolases"/>
    <property type="match status" value="1"/>
</dbReference>
<keyword evidence="9 10" id="KW-0472">Membrane</keyword>
<keyword evidence="5" id="KW-0547">Nucleotide-binding</keyword>
<dbReference type="GO" id="GO:0015421">
    <property type="term" value="F:ABC-type oligopeptide transporter activity"/>
    <property type="evidence" value="ECO:0007669"/>
    <property type="project" value="TreeGrafter"/>
</dbReference>
<feature type="domain" description="ABC transporter" evidence="11">
    <location>
        <begin position="493"/>
        <end position="729"/>
    </location>
</feature>
<dbReference type="Pfam" id="PF00005">
    <property type="entry name" value="ABC_tran"/>
    <property type="match status" value="1"/>
</dbReference>
<feature type="transmembrane region" description="Helical" evidence="10">
    <location>
        <begin position="177"/>
        <end position="197"/>
    </location>
</feature>
<keyword evidence="3" id="KW-1003">Cell membrane</keyword>
<dbReference type="SMART" id="SM00382">
    <property type="entry name" value="AAA"/>
    <property type="match status" value="1"/>
</dbReference>
<comment type="subcellular location">
    <subcellularLocation>
        <location evidence="1">Cell membrane</location>
        <topology evidence="1">Multi-pass membrane protein</topology>
    </subcellularLocation>
</comment>
<evidence type="ECO:0000256" key="4">
    <source>
        <dbReference type="ARBA" id="ARBA00022692"/>
    </source>
</evidence>
<dbReference type="KEGG" id="peo:AS203_07420"/>
<dbReference type="GO" id="GO:0008233">
    <property type="term" value="F:peptidase activity"/>
    <property type="evidence" value="ECO:0007669"/>
    <property type="project" value="InterPro"/>
</dbReference>
<dbReference type="eggNOG" id="COG2274">
    <property type="taxonomic scope" value="Bacteria"/>
</dbReference>
<evidence type="ECO:0000256" key="6">
    <source>
        <dbReference type="ARBA" id="ARBA00022801"/>
    </source>
</evidence>
<evidence type="ECO:0000256" key="3">
    <source>
        <dbReference type="ARBA" id="ARBA00022475"/>
    </source>
</evidence>
<dbReference type="InterPro" id="IPR039421">
    <property type="entry name" value="Type_1_exporter"/>
</dbReference>
<keyword evidence="2" id="KW-0813">Transport</keyword>
<evidence type="ECO:0000256" key="9">
    <source>
        <dbReference type="ARBA" id="ARBA00023136"/>
    </source>
</evidence>
<dbReference type="SUPFAM" id="SSF52540">
    <property type="entry name" value="P-loop containing nucleoside triphosphate hydrolases"/>
    <property type="match status" value="1"/>
</dbReference>
<keyword evidence="8 10" id="KW-1133">Transmembrane helix</keyword>
<proteinExistence type="predicted"/>
<dbReference type="InterPro" id="IPR005074">
    <property type="entry name" value="Peptidase_C39"/>
</dbReference>
<dbReference type="PROSITE" id="PS50990">
    <property type="entry name" value="PEPTIDASE_C39"/>
    <property type="match status" value="1"/>
</dbReference>
<dbReference type="GO" id="GO:0005524">
    <property type="term" value="F:ATP binding"/>
    <property type="evidence" value="ECO:0007669"/>
    <property type="project" value="UniProtKB-KW"/>
</dbReference>
<dbReference type="FunFam" id="3.40.50.300:FF:000221">
    <property type="entry name" value="Multidrug ABC transporter ATP-binding protein"/>
    <property type="match status" value="1"/>
</dbReference>
<dbReference type="SUPFAM" id="SSF90123">
    <property type="entry name" value="ABC transporter transmembrane region"/>
    <property type="match status" value="1"/>
</dbReference>
<feature type="domain" description="Peptidase C39" evidence="13">
    <location>
        <begin position="9"/>
        <end position="134"/>
    </location>
</feature>
<evidence type="ECO:0000259" key="11">
    <source>
        <dbReference type="PROSITE" id="PS50893"/>
    </source>
</evidence>
<feature type="domain" description="ABC transmembrane type-1" evidence="12">
    <location>
        <begin position="180"/>
        <end position="459"/>
    </location>
</feature>
<sequence>MKSFPKFIQLDAMDCGPTCLRMIAKHYGRHYSLETLRRHSFITREGVSMLGISDAAEYIGFRTSGVMISFDQLVNEALLPCIVHWKQNHFVVVYKISQNRKRGHHIYVADPALGLVTYDEIEFKKCWYSAIKNNEEKGTALLLEPGPEFFEHEDEKENTSRSLYHFLRYLSPYKSQLGQLVLGMLVVSILQLIFPFLTQSLVDVGIRNGNINFITLVLIAQLVIFIARLSVEFIRSWILLHINTRINIALISDFLIKLMKLPLRYFDTKMTGDIMQRIGDHGRIESFLTGNSISTLFSFISFFVFTLVLAYYNLTILVIFLTGNTLYILWILFFMRYRRELDYKRFAQSAGEQSNIIQLITGMQEIKLNNCEKQKRWQWERIQVKLFKIGVKGLILGQLQQIGSVFFSQTTNIIISFIAAKTVVDGNMTLGMMMALTYIIGQLTAPVEQFIDFARLFQDAQISLERLNEIHGKEDEEETIESKLTILPNKRDINIENLSFSYDGAERDYVLDNICLTIPQEKVTAIVGASGSGKTTLIKLLLGFYEPNKGTIKIGETPLSIINPHLWRSKSGSVMQDGFIFSETIAQNIGVGDDNIDIKRLRHAVTIANVRDFIDSLPLGYNTKIGMEGNGISQGQRQRILIARAVYKNPEFIFLDEATNALDANNEKEIMKHLHEFYKGKTVVVVAHRLSTVRNADKIVVLDQGKVVEEGTHEELIALRGIYYRLVKNQLELGN</sequence>
<evidence type="ECO:0000256" key="1">
    <source>
        <dbReference type="ARBA" id="ARBA00004651"/>
    </source>
</evidence>
<name>A0A0S2KLL0_9BACT</name>
<dbReference type="Gene3D" id="1.20.1560.10">
    <property type="entry name" value="ABC transporter type 1, transmembrane domain"/>
    <property type="match status" value="1"/>
</dbReference>
<dbReference type="InterPro" id="IPR036640">
    <property type="entry name" value="ABC1_TM_sf"/>
</dbReference>
<feature type="transmembrane region" description="Helical" evidence="10">
    <location>
        <begin position="287"/>
        <end position="310"/>
    </location>
</feature>
<dbReference type="PANTHER" id="PTHR43394:SF1">
    <property type="entry name" value="ATP-BINDING CASSETTE SUB-FAMILY B MEMBER 10, MITOCHONDRIAL"/>
    <property type="match status" value="1"/>
</dbReference>
<dbReference type="PROSITE" id="PS00211">
    <property type="entry name" value="ABC_TRANSPORTER_1"/>
    <property type="match status" value="1"/>
</dbReference>
<dbReference type="InterPro" id="IPR017871">
    <property type="entry name" value="ABC_transporter-like_CS"/>
</dbReference>
<dbReference type="STRING" id="76123.AS203_07420"/>
<evidence type="ECO:0000259" key="13">
    <source>
        <dbReference type="PROSITE" id="PS50990"/>
    </source>
</evidence>
<dbReference type="RefSeq" id="WP_025066208.1">
    <property type="nucleotide sequence ID" value="NZ_CP013195.1"/>
</dbReference>
<dbReference type="CDD" id="cd02418">
    <property type="entry name" value="Peptidase_C39B"/>
    <property type="match status" value="1"/>
</dbReference>
<feature type="transmembrane region" description="Helical" evidence="10">
    <location>
        <begin position="209"/>
        <end position="231"/>
    </location>
</feature>
<dbReference type="InterPro" id="IPR003439">
    <property type="entry name" value="ABC_transporter-like_ATP-bd"/>
</dbReference>
<dbReference type="Proteomes" id="UP000056252">
    <property type="component" value="Chromosome"/>
</dbReference>
<gene>
    <name evidence="14" type="ORF">AS203_07420</name>
</gene>
<keyword evidence="15" id="KW-1185">Reference proteome</keyword>
<accession>A0A0S2KLL0</accession>
<dbReference type="PANTHER" id="PTHR43394">
    <property type="entry name" value="ATP-DEPENDENT PERMEASE MDL1, MITOCHONDRIAL"/>
    <property type="match status" value="1"/>
</dbReference>
<dbReference type="GO" id="GO:0005886">
    <property type="term" value="C:plasma membrane"/>
    <property type="evidence" value="ECO:0007669"/>
    <property type="project" value="UniProtKB-SubCell"/>
</dbReference>
<dbReference type="OrthoDB" id="9760358at2"/>
<evidence type="ECO:0000259" key="12">
    <source>
        <dbReference type="PROSITE" id="PS50929"/>
    </source>
</evidence>
<dbReference type="InterPro" id="IPR027417">
    <property type="entry name" value="P-loop_NTPase"/>
</dbReference>
<feature type="transmembrane region" description="Helical" evidence="10">
    <location>
        <begin position="316"/>
        <end position="335"/>
    </location>
</feature>
<dbReference type="AlphaFoldDB" id="A0A0S2KLL0"/>
<dbReference type="Pfam" id="PF03412">
    <property type="entry name" value="Peptidase_C39"/>
    <property type="match status" value="1"/>
</dbReference>
<dbReference type="PROSITE" id="PS50893">
    <property type="entry name" value="ABC_TRANSPORTER_2"/>
    <property type="match status" value="1"/>
</dbReference>
<dbReference type="Gene3D" id="3.90.70.10">
    <property type="entry name" value="Cysteine proteinases"/>
    <property type="match status" value="1"/>
</dbReference>
<dbReference type="GO" id="GO:0006508">
    <property type="term" value="P:proteolysis"/>
    <property type="evidence" value="ECO:0007669"/>
    <property type="project" value="InterPro"/>
</dbReference>